<reference evidence="16 17" key="1">
    <citation type="submission" date="2019-09" db="EMBL/GenBank/DDBJ databases">
        <title>Genome sequence of Roseospira marina, one of the more divergent members of the non-sulfur purple photosynthetic bacterial family, the Rhodospirillaceae.</title>
        <authorList>
            <person name="Meyer T."/>
            <person name="Kyndt J."/>
        </authorList>
    </citation>
    <scope>NUCLEOTIDE SEQUENCE [LARGE SCALE GENOMIC DNA]</scope>
    <source>
        <strain evidence="16 17">DSM 15113</strain>
    </source>
</reference>
<dbReference type="InterPro" id="IPR035965">
    <property type="entry name" value="PAS-like_dom_sf"/>
</dbReference>
<evidence type="ECO:0000259" key="14">
    <source>
        <dbReference type="PROSITE" id="PS50112"/>
    </source>
</evidence>
<name>A0A5M6I9S1_9PROT</name>
<dbReference type="GO" id="GO:0006935">
    <property type="term" value="P:chemotaxis"/>
    <property type="evidence" value="ECO:0007669"/>
    <property type="project" value="UniProtKB-KW"/>
</dbReference>
<dbReference type="InterPro" id="IPR000727">
    <property type="entry name" value="T_SNARE_dom"/>
</dbReference>
<dbReference type="CDD" id="cd00130">
    <property type="entry name" value="PAS"/>
    <property type="match status" value="1"/>
</dbReference>
<evidence type="ECO:0000256" key="4">
    <source>
        <dbReference type="ARBA" id="ARBA00022500"/>
    </source>
</evidence>
<dbReference type="FunFam" id="3.30.450.20:FF:000046">
    <property type="entry name" value="Aerotaxis sensor receptor"/>
    <property type="match status" value="1"/>
</dbReference>
<keyword evidence="4" id="KW-0145">Chemotaxis</keyword>
<dbReference type="PROSITE" id="PS50192">
    <property type="entry name" value="T_SNARE"/>
    <property type="match status" value="1"/>
</dbReference>
<feature type="domain" description="Methyl-accepting transducer" evidence="13">
    <location>
        <begin position="297"/>
        <end position="533"/>
    </location>
</feature>
<keyword evidence="9 11" id="KW-0807">Transducer</keyword>
<dbReference type="SMART" id="SM00283">
    <property type="entry name" value="MA"/>
    <property type="match status" value="1"/>
</dbReference>
<dbReference type="OrthoDB" id="266313at2"/>
<dbReference type="Gene3D" id="1.10.287.950">
    <property type="entry name" value="Methyl-accepting chemotaxis protein"/>
    <property type="match status" value="1"/>
</dbReference>
<comment type="caution">
    <text evidence="16">The sequence shown here is derived from an EMBL/GenBank/DDBJ whole genome shotgun (WGS) entry which is preliminary data.</text>
</comment>
<evidence type="ECO:0000256" key="12">
    <source>
        <dbReference type="SAM" id="Phobius"/>
    </source>
</evidence>
<evidence type="ECO:0000256" key="5">
    <source>
        <dbReference type="ARBA" id="ARBA00022519"/>
    </source>
</evidence>
<keyword evidence="8 12" id="KW-0472">Membrane</keyword>
<evidence type="ECO:0000313" key="17">
    <source>
        <dbReference type="Proteomes" id="UP000324065"/>
    </source>
</evidence>
<keyword evidence="3" id="KW-0488">Methylation</keyword>
<comment type="subcellular location">
    <subcellularLocation>
        <location evidence="1">Cell inner membrane</location>
        <topology evidence="1">Multi-pass membrane protein</topology>
    </subcellularLocation>
</comment>
<sequence length="664" mass="70931">MRVNEPVTQKEIDYPDDRCLVSRTDLKGKIVFVNDDFIAVAGYSRDEMMGRPHNIVRHPDMPPSVFRDMWDTIKQGLPWEGIVKNRAKSGDHYWVRANVTPVVENGAVVEYISVRTKPSRADIDAAAALYKAINSNTAGRLTVREGQVVDLSLMGRAQRLSRSVLNRTIAGFAVVLALMVAQFGMVLSEAGPNTGNLVLISALLLAATALVSAMAAFGVAAGMRGPMAEVEGHLDRFALRDFSQVVTPSPIKEFTRITLLLNAVRAHLTFARQEQQELQLIARRQREEALRGMATAVESESNAAVEKVAEHSQAMRANAEAMAEGARVVSQNASTVAAAANQSQASAHTVAAAGEELTSSIREIRAQVRRTADVTRSAVDRGSETGAILDSMTAEVGQISDIAELIQAIASKTNLLALNASIEAARAGDAGKGFAVVAEEVKALANQTAASTKRITDQLQSVTAVTERAVTAVNDIVTTVREIDTVANAIAEAMESQAEATHEISRGVSEASTAAEDVARQIQIVSDEAGTTEARSQDLIRASADVAAAVTHLKGAVVQAIRTSTEETNRRQYERFTVSAPVKVHDGHQTRDGELIDISAGGALLKPLPSLAVGTRVSISAPRSSMAWDGKVVALGPEGVHIAFHHTHDIDVDQLRRAGLHVVT</sequence>
<dbReference type="Pfam" id="PF00015">
    <property type="entry name" value="MCPsignal"/>
    <property type="match status" value="1"/>
</dbReference>
<comment type="similarity">
    <text evidence="10">Belongs to the methyl-accepting chemotaxis (MCP) protein family.</text>
</comment>
<dbReference type="InterPro" id="IPR000014">
    <property type="entry name" value="PAS"/>
</dbReference>
<evidence type="ECO:0000313" key="16">
    <source>
        <dbReference type="EMBL" id="KAA5604475.1"/>
    </source>
</evidence>
<evidence type="ECO:0000256" key="7">
    <source>
        <dbReference type="ARBA" id="ARBA00022989"/>
    </source>
</evidence>
<protein>
    <submittedName>
        <fullName evidence="16">PAS domain-containing protein</fullName>
    </submittedName>
</protein>
<keyword evidence="7 12" id="KW-1133">Transmembrane helix</keyword>
<dbReference type="Pfam" id="PF08447">
    <property type="entry name" value="PAS_3"/>
    <property type="match status" value="1"/>
</dbReference>
<feature type="domain" description="PAS" evidence="14">
    <location>
        <begin position="25"/>
        <end position="76"/>
    </location>
</feature>
<feature type="domain" description="T-SNARE coiled-coil homology" evidence="15">
    <location>
        <begin position="463"/>
        <end position="525"/>
    </location>
</feature>
<dbReference type="GO" id="GO:0005886">
    <property type="term" value="C:plasma membrane"/>
    <property type="evidence" value="ECO:0007669"/>
    <property type="project" value="UniProtKB-SubCell"/>
</dbReference>
<dbReference type="NCBIfam" id="TIGR00229">
    <property type="entry name" value="sensory_box"/>
    <property type="match status" value="1"/>
</dbReference>
<dbReference type="PANTHER" id="PTHR32089">
    <property type="entry name" value="METHYL-ACCEPTING CHEMOTAXIS PROTEIN MCPB"/>
    <property type="match status" value="1"/>
</dbReference>
<evidence type="ECO:0000256" key="1">
    <source>
        <dbReference type="ARBA" id="ARBA00004429"/>
    </source>
</evidence>
<keyword evidence="2" id="KW-1003">Cell membrane</keyword>
<feature type="transmembrane region" description="Helical" evidence="12">
    <location>
        <begin position="197"/>
        <end position="220"/>
    </location>
</feature>
<evidence type="ECO:0000256" key="6">
    <source>
        <dbReference type="ARBA" id="ARBA00022692"/>
    </source>
</evidence>
<dbReference type="SUPFAM" id="SSF58104">
    <property type="entry name" value="Methyl-accepting chemotaxis protein (MCP) signaling domain"/>
    <property type="match status" value="1"/>
</dbReference>
<keyword evidence="5" id="KW-0997">Cell inner membrane</keyword>
<proteinExistence type="inferred from homology"/>
<dbReference type="GO" id="GO:0035438">
    <property type="term" value="F:cyclic-di-GMP binding"/>
    <property type="evidence" value="ECO:0007669"/>
    <property type="project" value="InterPro"/>
</dbReference>
<dbReference type="Gene3D" id="3.30.450.20">
    <property type="entry name" value="PAS domain"/>
    <property type="match status" value="1"/>
</dbReference>
<dbReference type="InterPro" id="IPR004089">
    <property type="entry name" value="MCPsignal_dom"/>
</dbReference>
<dbReference type="SUPFAM" id="SSF141371">
    <property type="entry name" value="PilZ domain-like"/>
    <property type="match status" value="1"/>
</dbReference>
<dbReference type="SUPFAM" id="SSF55785">
    <property type="entry name" value="PYP-like sensor domain (PAS domain)"/>
    <property type="match status" value="1"/>
</dbReference>
<dbReference type="InterPro" id="IPR009875">
    <property type="entry name" value="PilZ_domain"/>
</dbReference>
<dbReference type="AlphaFoldDB" id="A0A5M6I9S1"/>
<dbReference type="GO" id="GO:0007165">
    <property type="term" value="P:signal transduction"/>
    <property type="evidence" value="ECO:0007669"/>
    <property type="project" value="UniProtKB-KW"/>
</dbReference>
<dbReference type="GO" id="GO:0004888">
    <property type="term" value="F:transmembrane signaling receptor activity"/>
    <property type="evidence" value="ECO:0007669"/>
    <property type="project" value="InterPro"/>
</dbReference>
<dbReference type="InterPro" id="IPR004090">
    <property type="entry name" value="Chemotax_Me-accpt_rcpt"/>
</dbReference>
<gene>
    <name evidence="16" type="ORF">F1188_15645</name>
</gene>
<feature type="transmembrane region" description="Helical" evidence="12">
    <location>
        <begin position="164"/>
        <end position="185"/>
    </location>
</feature>
<dbReference type="InterPro" id="IPR013655">
    <property type="entry name" value="PAS_fold_3"/>
</dbReference>
<organism evidence="16 17">
    <name type="scientific">Roseospira marina</name>
    <dbReference type="NCBI Taxonomy" id="140057"/>
    <lineage>
        <taxon>Bacteria</taxon>
        <taxon>Pseudomonadati</taxon>
        <taxon>Pseudomonadota</taxon>
        <taxon>Alphaproteobacteria</taxon>
        <taxon>Rhodospirillales</taxon>
        <taxon>Rhodospirillaceae</taxon>
        <taxon>Roseospira</taxon>
    </lineage>
</organism>
<keyword evidence="6 12" id="KW-0812">Transmembrane</keyword>
<evidence type="ECO:0000256" key="10">
    <source>
        <dbReference type="ARBA" id="ARBA00029447"/>
    </source>
</evidence>
<dbReference type="Gene3D" id="2.40.10.220">
    <property type="entry name" value="predicted glycosyltransferase like domains"/>
    <property type="match status" value="1"/>
</dbReference>
<dbReference type="PROSITE" id="PS50112">
    <property type="entry name" value="PAS"/>
    <property type="match status" value="1"/>
</dbReference>
<dbReference type="PANTHER" id="PTHR32089:SF112">
    <property type="entry name" value="LYSOZYME-LIKE PROTEIN-RELATED"/>
    <property type="match status" value="1"/>
</dbReference>
<dbReference type="EMBL" id="VWPJ01000017">
    <property type="protein sequence ID" value="KAA5604475.1"/>
    <property type="molecule type" value="Genomic_DNA"/>
</dbReference>
<evidence type="ECO:0000256" key="11">
    <source>
        <dbReference type="PROSITE-ProRule" id="PRU00284"/>
    </source>
</evidence>
<dbReference type="PRINTS" id="PR00260">
    <property type="entry name" value="CHEMTRNSDUCR"/>
</dbReference>
<dbReference type="Proteomes" id="UP000324065">
    <property type="component" value="Unassembled WGS sequence"/>
</dbReference>
<evidence type="ECO:0000256" key="3">
    <source>
        <dbReference type="ARBA" id="ARBA00022481"/>
    </source>
</evidence>
<accession>A0A5M6I9S1</accession>
<evidence type="ECO:0000259" key="15">
    <source>
        <dbReference type="PROSITE" id="PS50192"/>
    </source>
</evidence>
<dbReference type="PROSITE" id="PS50111">
    <property type="entry name" value="CHEMOTAXIS_TRANSDUC_2"/>
    <property type="match status" value="1"/>
</dbReference>
<evidence type="ECO:0000256" key="2">
    <source>
        <dbReference type="ARBA" id="ARBA00022475"/>
    </source>
</evidence>
<dbReference type="RefSeq" id="WP_150063385.1">
    <property type="nucleotide sequence ID" value="NZ_JACHII010000015.1"/>
</dbReference>
<evidence type="ECO:0000256" key="8">
    <source>
        <dbReference type="ARBA" id="ARBA00023136"/>
    </source>
</evidence>
<keyword evidence="17" id="KW-1185">Reference proteome</keyword>
<evidence type="ECO:0000256" key="9">
    <source>
        <dbReference type="ARBA" id="ARBA00023224"/>
    </source>
</evidence>
<evidence type="ECO:0000259" key="13">
    <source>
        <dbReference type="PROSITE" id="PS50111"/>
    </source>
</evidence>
<dbReference type="Pfam" id="PF07238">
    <property type="entry name" value="PilZ"/>
    <property type="match status" value="1"/>
</dbReference>